<name>A0A545U9J0_9GAMM</name>
<proteinExistence type="predicted"/>
<dbReference type="AlphaFoldDB" id="A0A545U9J0"/>
<dbReference type="Proteomes" id="UP000319732">
    <property type="component" value="Unassembled WGS sequence"/>
</dbReference>
<reference evidence="1 2" key="1">
    <citation type="submission" date="2019-06" db="EMBL/GenBank/DDBJ databases">
        <title>Whole genome sequence for Cellvibrionaceae sp. R142.</title>
        <authorList>
            <person name="Wang G."/>
        </authorList>
    </citation>
    <scope>NUCLEOTIDE SEQUENCE [LARGE SCALE GENOMIC DNA]</scope>
    <source>
        <strain evidence="1 2">R142</strain>
    </source>
</reference>
<dbReference type="OrthoDB" id="288014at2"/>
<keyword evidence="2" id="KW-1185">Reference proteome</keyword>
<evidence type="ECO:0000313" key="1">
    <source>
        <dbReference type="EMBL" id="TQV86142.1"/>
    </source>
</evidence>
<evidence type="ECO:0000313" key="2">
    <source>
        <dbReference type="Proteomes" id="UP000319732"/>
    </source>
</evidence>
<comment type="caution">
    <text evidence="1">The sequence shown here is derived from an EMBL/GenBank/DDBJ whole genome shotgun (WGS) entry which is preliminary data.</text>
</comment>
<accession>A0A545U9J0</accession>
<dbReference type="RefSeq" id="WP_142902294.1">
    <property type="nucleotide sequence ID" value="NZ_ML660087.1"/>
</dbReference>
<dbReference type="Gene3D" id="3.30.2320.50">
    <property type="match status" value="1"/>
</dbReference>
<organism evidence="1 2">
    <name type="scientific">Exilibacterium tricleocarpae</name>
    <dbReference type="NCBI Taxonomy" id="2591008"/>
    <lineage>
        <taxon>Bacteria</taxon>
        <taxon>Pseudomonadati</taxon>
        <taxon>Pseudomonadota</taxon>
        <taxon>Gammaproteobacteria</taxon>
        <taxon>Cellvibrionales</taxon>
        <taxon>Cellvibrionaceae</taxon>
        <taxon>Exilibacterium</taxon>
    </lineage>
</organism>
<dbReference type="EMBL" id="VHSG01000002">
    <property type="protein sequence ID" value="TQV86142.1"/>
    <property type="molecule type" value="Genomic_DNA"/>
</dbReference>
<sequence length="86" mass="9225">MHETGMIRSLLDTALATARDRGSQLRAVSVRLGVLAGGSAAHLRTHFEQEIGRRKLDGISLDIVEDPDYLGSVEVVSVDLAEPLGD</sequence>
<gene>
    <name evidence="1" type="ORF">FKG94_00880</name>
</gene>
<protein>
    <submittedName>
        <fullName evidence="1">Hydrogenase maturation nickel metallochaperone HypA</fullName>
    </submittedName>
</protein>